<feature type="transmembrane region" description="Helical" evidence="6">
    <location>
        <begin position="342"/>
        <end position="360"/>
    </location>
</feature>
<dbReference type="Gene3D" id="3.90.550.10">
    <property type="entry name" value="Spore Coat Polysaccharide Biosynthesis Protein SpsA, Chain A"/>
    <property type="match status" value="1"/>
</dbReference>
<feature type="transmembrane region" description="Helical" evidence="6">
    <location>
        <begin position="461"/>
        <end position="479"/>
    </location>
</feature>
<feature type="transmembrane region" description="Helical" evidence="6">
    <location>
        <begin position="307"/>
        <end position="330"/>
    </location>
</feature>
<dbReference type="RefSeq" id="WP_290249616.1">
    <property type="nucleotide sequence ID" value="NZ_JAUFQT010000002.1"/>
</dbReference>
<dbReference type="CDD" id="cd06437">
    <property type="entry name" value="CESA_CaSu_A2"/>
    <property type="match status" value="1"/>
</dbReference>
<keyword evidence="8" id="KW-1185">Reference proteome</keyword>
<name>A0ABV5J5M9_9BACT</name>
<dbReference type="GO" id="GO:0016757">
    <property type="term" value="F:glycosyltransferase activity"/>
    <property type="evidence" value="ECO:0007669"/>
    <property type="project" value="UniProtKB-KW"/>
</dbReference>
<organism evidence="7 8">
    <name type="scientific">Echinicola jeungdonensis</name>
    <dbReference type="NCBI Taxonomy" id="709343"/>
    <lineage>
        <taxon>Bacteria</taxon>
        <taxon>Pseudomonadati</taxon>
        <taxon>Bacteroidota</taxon>
        <taxon>Cytophagia</taxon>
        <taxon>Cytophagales</taxon>
        <taxon>Cyclobacteriaceae</taxon>
        <taxon>Echinicola</taxon>
    </lineage>
</organism>
<dbReference type="EMBL" id="JBHMEW010000058">
    <property type="protein sequence ID" value="MFB9212136.1"/>
    <property type="molecule type" value="Genomic_DNA"/>
</dbReference>
<feature type="transmembrane region" description="Helical" evidence="6">
    <location>
        <begin position="6"/>
        <end position="25"/>
    </location>
</feature>
<keyword evidence="3 6" id="KW-0812">Transmembrane</keyword>
<dbReference type="PANTHER" id="PTHR32044">
    <property type="entry name" value="GLUCOMANNAN 4-BETA-MANNOSYLTRANSFERASE 9"/>
    <property type="match status" value="1"/>
</dbReference>
<evidence type="ECO:0000256" key="3">
    <source>
        <dbReference type="ARBA" id="ARBA00022692"/>
    </source>
</evidence>
<proteinExistence type="predicted"/>
<comment type="subcellular location">
    <subcellularLocation>
        <location evidence="1">Endomembrane system</location>
    </subcellularLocation>
</comment>
<dbReference type="EC" id="2.4.1.-" evidence="7"/>
<keyword evidence="7" id="KW-0328">Glycosyltransferase</keyword>
<sequence>MSWILYSFIGLYLLGMLFIFVYGLAQAHLLYHFFKNGNPQKKGQVPAHWPRVTIQLPIFNEKYVAERLIDAISQIHYPKEKLQIQILDDSTDETSKILKERLKLYPNFNFQYIHRKERKGFKAGALKEGLQHAKGEFIAIFDSDFIPDPHFLYQSIPHFSQIEVGMVQSRWSHLNENYSLLTRLQAFALDAHFMIEQVGRNKQNAFINFNGTAGVWRKSCILDAGDWESDTLTEDLDLSYRAQKAGWKFIYLKDVESPAELPPVMSALKSQQFRWTKGGAECAVKHLKSVLKGNFPLKVKLHALAHLLNSTVFIAVLMVSLSSIPLWYAVIAGLFPSILFKWAGLFLLGFGLISLVYLVARLQAHKSKWKAMRDFIWEWPFFLAVSMGMALHNSLAVLEGLFGKKSPFIRTPKFNLEKFKNGKNQYLNWQKPWTTYGEGGLAILFLSMVILGFYLQNLIMVPFHFLLFLGYGMVFWQSFKSA</sequence>
<keyword evidence="4 6" id="KW-1133">Transmembrane helix</keyword>
<keyword evidence="5 6" id="KW-0472">Membrane</keyword>
<keyword evidence="2 7" id="KW-0808">Transferase</keyword>
<evidence type="ECO:0000256" key="1">
    <source>
        <dbReference type="ARBA" id="ARBA00004308"/>
    </source>
</evidence>
<evidence type="ECO:0000256" key="5">
    <source>
        <dbReference type="ARBA" id="ARBA00023136"/>
    </source>
</evidence>
<evidence type="ECO:0000256" key="4">
    <source>
        <dbReference type="ARBA" id="ARBA00022989"/>
    </source>
</evidence>
<dbReference type="SUPFAM" id="SSF53448">
    <property type="entry name" value="Nucleotide-diphospho-sugar transferases"/>
    <property type="match status" value="1"/>
</dbReference>
<dbReference type="PANTHER" id="PTHR32044:SF80">
    <property type="entry name" value="XYLOGLUCAN GLYCOSYLTRANSFERASE 2-RELATED"/>
    <property type="match status" value="1"/>
</dbReference>
<protein>
    <submittedName>
        <fullName evidence="7">Cellulose synthase family protein</fullName>
        <ecNumber evidence="7">2.4.1.-</ecNumber>
    </submittedName>
</protein>
<feature type="transmembrane region" description="Helical" evidence="6">
    <location>
        <begin position="433"/>
        <end position="454"/>
    </location>
</feature>
<evidence type="ECO:0000256" key="6">
    <source>
        <dbReference type="SAM" id="Phobius"/>
    </source>
</evidence>
<dbReference type="Proteomes" id="UP001589654">
    <property type="component" value="Unassembled WGS sequence"/>
</dbReference>
<gene>
    <name evidence="7" type="ORF">ACFFUR_09980</name>
</gene>
<dbReference type="Pfam" id="PF13641">
    <property type="entry name" value="Glyco_tranf_2_3"/>
    <property type="match status" value="1"/>
</dbReference>
<evidence type="ECO:0000313" key="7">
    <source>
        <dbReference type="EMBL" id="MFB9212136.1"/>
    </source>
</evidence>
<evidence type="ECO:0000256" key="2">
    <source>
        <dbReference type="ARBA" id="ARBA00022679"/>
    </source>
</evidence>
<evidence type="ECO:0000313" key="8">
    <source>
        <dbReference type="Proteomes" id="UP001589654"/>
    </source>
</evidence>
<dbReference type="InterPro" id="IPR029044">
    <property type="entry name" value="Nucleotide-diphossugar_trans"/>
</dbReference>
<reference evidence="7 8" key="1">
    <citation type="submission" date="2024-09" db="EMBL/GenBank/DDBJ databases">
        <authorList>
            <person name="Sun Q."/>
            <person name="Mori K."/>
        </authorList>
    </citation>
    <scope>NUCLEOTIDE SEQUENCE [LARGE SCALE GENOMIC DNA]</scope>
    <source>
        <strain evidence="7 8">CECT 7682</strain>
    </source>
</reference>
<comment type="caution">
    <text evidence="7">The sequence shown here is derived from an EMBL/GenBank/DDBJ whole genome shotgun (WGS) entry which is preliminary data.</text>
</comment>
<feature type="transmembrane region" description="Helical" evidence="6">
    <location>
        <begin position="381"/>
        <end position="402"/>
    </location>
</feature>
<accession>A0ABV5J5M9</accession>